<evidence type="ECO:0000256" key="1">
    <source>
        <dbReference type="ARBA" id="ARBA00007452"/>
    </source>
</evidence>
<evidence type="ECO:0000256" key="6">
    <source>
        <dbReference type="ARBA" id="ARBA00033409"/>
    </source>
</evidence>
<dbReference type="GO" id="GO:0006302">
    <property type="term" value="P:double-strand break repair"/>
    <property type="evidence" value="ECO:0007669"/>
    <property type="project" value="TreeGrafter"/>
</dbReference>
<evidence type="ECO:0000256" key="2">
    <source>
        <dbReference type="ARBA" id="ARBA00021310"/>
    </source>
</evidence>
<evidence type="ECO:0000256" key="4">
    <source>
        <dbReference type="ARBA" id="ARBA00023172"/>
    </source>
</evidence>
<dbReference type="SUPFAM" id="SSF57863">
    <property type="entry name" value="ArfGap/RecO-like zinc finger"/>
    <property type="match status" value="1"/>
</dbReference>
<dbReference type="PANTHER" id="PTHR33991">
    <property type="entry name" value="DNA REPAIR PROTEIN RECO"/>
    <property type="match status" value="1"/>
</dbReference>
<gene>
    <name evidence="8" type="ORF">S01H1_75414</name>
</gene>
<dbReference type="AlphaFoldDB" id="X0Y0C7"/>
<organism evidence="8">
    <name type="scientific">marine sediment metagenome</name>
    <dbReference type="NCBI Taxonomy" id="412755"/>
    <lineage>
        <taxon>unclassified sequences</taxon>
        <taxon>metagenomes</taxon>
        <taxon>ecological metagenomes</taxon>
    </lineage>
</organism>
<keyword evidence="5" id="KW-0234">DNA repair</keyword>
<feature type="non-terminal residue" evidence="8">
    <location>
        <position position="212"/>
    </location>
</feature>
<evidence type="ECO:0000256" key="3">
    <source>
        <dbReference type="ARBA" id="ARBA00022763"/>
    </source>
</evidence>
<dbReference type="GO" id="GO:0043590">
    <property type="term" value="C:bacterial nucleoid"/>
    <property type="evidence" value="ECO:0007669"/>
    <property type="project" value="TreeGrafter"/>
</dbReference>
<dbReference type="EMBL" id="BARS01050524">
    <property type="protein sequence ID" value="GAG49224.1"/>
    <property type="molecule type" value="Genomic_DNA"/>
</dbReference>
<protein>
    <recommendedName>
        <fullName evidence="2">DNA repair protein RecO</fullName>
    </recommendedName>
    <alternativeName>
        <fullName evidence="6">Recombination protein O</fullName>
    </alternativeName>
</protein>
<keyword evidence="4" id="KW-0233">DNA recombination</keyword>
<evidence type="ECO:0000256" key="5">
    <source>
        <dbReference type="ARBA" id="ARBA00023204"/>
    </source>
</evidence>
<dbReference type="SUPFAM" id="SSF50249">
    <property type="entry name" value="Nucleic acid-binding proteins"/>
    <property type="match status" value="1"/>
</dbReference>
<evidence type="ECO:0000259" key="7">
    <source>
        <dbReference type="Pfam" id="PF11967"/>
    </source>
</evidence>
<proteinExistence type="inferred from homology"/>
<dbReference type="Gene3D" id="2.40.50.140">
    <property type="entry name" value="Nucleic acid-binding proteins"/>
    <property type="match status" value="1"/>
</dbReference>
<dbReference type="InterPro" id="IPR037278">
    <property type="entry name" value="ARFGAP/RecO"/>
</dbReference>
<dbReference type="InterPro" id="IPR042242">
    <property type="entry name" value="RecO_C"/>
</dbReference>
<dbReference type="PANTHER" id="PTHR33991:SF1">
    <property type="entry name" value="DNA REPAIR PROTEIN RECO"/>
    <property type="match status" value="1"/>
</dbReference>
<dbReference type="InterPro" id="IPR022572">
    <property type="entry name" value="DNA_rep/recomb_RecO_N"/>
</dbReference>
<reference evidence="8" key="1">
    <citation type="journal article" date="2014" name="Front. Microbiol.">
        <title>High frequency of phylogenetically diverse reductive dehalogenase-homologous genes in deep subseafloor sedimentary metagenomes.</title>
        <authorList>
            <person name="Kawai M."/>
            <person name="Futagami T."/>
            <person name="Toyoda A."/>
            <person name="Takaki Y."/>
            <person name="Nishi S."/>
            <person name="Hori S."/>
            <person name="Arai W."/>
            <person name="Tsubouchi T."/>
            <person name="Morono Y."/>
            <person name="Uchiyama I."/>
            <person name="Ito T."/>
            <person name="Fujiyama A."/>
            <person name="Inagaki F."/>
            <person name="Takami H."/>
        </authorList>
    </citation>
    <scope>NUCLEOTIDE SEQUENCE</scope>
    <source>
        <strain evidence="8">Expedition CK06-06</strain>
    </source>
</reference>
<sequence>MTTPRVYKTDAIVLKRVNVGEADKILTLYTPNLGKISAIARGVRRPRSKLGGHLELFTHSSLMLARGRNLDIISQAETISSFLPLREDLWRSSLAFYAAEMVHQFTAEHVENYPVYKLLLYTLHRLCDTDDGELTLHYFELNLLTHLGYKPELYHCQGCDSALEPITNFFSASSGGVLCPQCRVKEPVARPISLNAIKVMRFLQESDYAKAS</sequence>
<feature type="domain" description="DNA replication/recombination mediator RecO N-terminal" evidence="7">
    <location>
        <begin position="6"/>
        <end position="82"/>
    </location>
</feature>
<comment type="similarity">
    <text evidence="1">Belongs to the RecO family.</text>
</comment>
<name>X0Y0C7_9ZZZZ</name>
<dbReference type="Pfam" id="PF02565">
    <property type="entry name" value="RecO_C"/>
    <property type="match status" value="1"/>
</dbReference>
<dbReference type="GO" id="GO:0006310">
    <property type="term" value="P:DNA recombination"/>
    <property type="evidence" value="ECO:0007669"/>
    <property type="project" value="UniProtKB-KW"/>
</dbReference>
<accession>X0Y0C7</accession>
<dbReference type="NCBIfam" id="TIGR00613">
    <property type="entry name" value="reco"/>
    <property type="match status" value="1"/>
</dbReference>
<evidence type="ECO:0000313" key="8">
    <source>
        <dbReference type="EMBL" id="GAG49224.1"/>
    </source>
</evidence>
<dbReference type="Gene3D" id="1.20.1440.120">
    <property type="entry name" value="Recombination protein O, C-terminal domain"/>
    <property type="match status" value="1"/>
</dbReference>
<keyword evidence="3" id="KW-0227">DNA damage</keyword>
<dbReference type="InterPro" id="IPR003717">
    <property type="entry name" value="RecO"/>
</dbReference>
<dbReference type="HAMAP" id="MF_00201">
    <property type="entry name" value="RecO"/>
    <property type="match status" value="1"/>
</dbReference>
<dbReference type="InterPro" id="IPR012340">
    <property type="entry name" value="NA-bd_OB-fold"/>
</dbReference>
<dbReference type="Pfam" id="PF11967">
    <property type="entry name" value="RecO_N"/>
    <property type="match status" value="1"/>
</dbReference>
<comment type="caution">
    <text evidence="8">The sequence shown here is derived from an EMBL/GenBank/DDBJ whole genome shotgun (WGS) entry which is preliminary data.</text>
</comment>